<reference evidence="1" key="1">
    <citation type="submission" date="2013-01" db="EMBL/GenBank/DDBJ databases">
        <title>Genomic Cooperation Between Trypanosomatids and Their Bacterial Endosymbionts in the Synthesis of Essential Amino Acids Heavily Influenced by Multiple Lateral Gene Transfer Events.</title>
        <authorList>
            <person name="Alves J.M.P."/>
            <person name="Klein C."/>
            <person name="Maia da Silva F."/>
            <person name="Costa Martins A.G."/>
            <person name="Serrano M.G."/>
            <person name="Buck G.A."/>
            <person name="Vasconcelos A.T.R."/>
            <person name="France-Sagot M."/>
            <person name="Teixeira M.M.G."/>
            <person name="Motta M.C.M."/>
            <person name="Camargo E.P."/>
        </authorList>
    </citation>
    <scope>NUCLEOTIDE SEQUENCE</scope>
</reference>
<dbReference type="GO" id="GO:0043874">
    <property type="term" value="F:acireductone synthase activity"/>
    <property type="evidence" value="ECO:0007669"/>
    <property type="project" value="UniProtKB-EC"/>
</dbReference>
<dbReference type="Gene3D" id="3.40.50.1000">
    <property type="entry name" value="HAD superfamily/HAD-like"/>
    <property type="match status" value="1"/>
</dbReference>
<dbReference type="PANTHER" id="PTHR20371:SF1">
    <property type="entry name" value="ENOLASE-PHOSPHATASE E1"/>
    <property type="match status" value="1"/>
</dbReference>
<proteinExistence type="predicted"/>
<organism evidence="1">
    <name type="scientific">Herpetomonas muscarum</name>
    <dbReference type="NCBI Taxonomy" id="5718"/>
    <lineage>
        <taxon>Eukaryota</taxon>
        <taxon>Discoba</taxon>
        <taxon>Euglenozoa</taxon>
        <taxon>Kinetoplastea</taxon>
        <taxon>Metakinetoplastina</taxon>
        <taxon>Trypanosomatida</taxon>
        <taxon>Trypanosomatidae</taxon>
        <taxon>Herpetomonas</taxon>
    </lineage>
</organism>
<dbReference type="InterPro" id="IPR036412">
    <property type="entry name" value="HAD-like_sf"/>
</dbReference>
<dbReference type="PANTHER" id="PTHR20371">
    <property type="entry name" value="ENOLASE-PHOSPHATASE E1"/>
    <property type="match status" value="1"/>
</dbReference>
<name>U5KMT9_HERMU</name>
<dbReference type="EC" id="3.1.3.77" evidence="1"/>
<dbReference type="InterPro" id="IPR023214">
    <property type="entry name" value="HAD_sf"/>
</dbReference>
<keyword evidence="1" id="KW-0378">Hydrolase</keyword>
<dbReference type="SUPFAM" id="SSF56784">
    <property type="entry name" value="HAD-like"/>
    <property type="match status" value="1"/>
</dbReference>
<sequence>MLQAAQVAYDTQLLLAALSGTLPSNVAESSIDVPTLTGKLSSGMSSNSCLASAMRSKGVPYPFTNNKDGIVTIFLLDMEGTVAPMSYSRKVMFPQLIAHIEDFVESNYPNLAAESQYLKPACARSAELKKAVEEDMADNYTNAALTAKAKQLLSAHMREETEKMSVMPYVKQFQGDAWADWVARQDAKVKTRVFSDFVEFVKERGARGAQDVSRVFMYSTGSIKAQETLLSHTQAGNLLPFVSGLIDCSMVGSKLAPGSYSKIRSHISAVTGLPKDRLRVIFCTDNPSEASAADTSGAVESSILVIRPGNDWVNLDTFMAVAAPHVCSFAQLMGSVRTVDYKGLTDEVKDLLEMP</sequence>
<dbReference type="AlphaFoldDB" id="U5KMT9"/>
<dbReference type="Gene3D" id="1.10.720.60">
    <property type="match status" value="1"/>
</dbReference>
<evidence type="ECO:0000313" key="1">
    <source>
        <dbReference type="EMBL" id="AGT02559.1"/>
    </source>
</evidence>
<protein>
    <submittedName>
        <fullName evidence="1">Acireductone synthase</fullName>
        <ecNumber evidence="1">3.1.3.77</ecNumber>
    </submittedName>
</protein>
<dbReference type="GO" id="GO:0019509">
    <property type="term" value="P:L-methionine salvage from methylthioadenosine"/>
    <property type="evidence" value="ECO:0007669"/>
    <property type="project" value="TreeGrafter"/>
</dbReference>
<accession>U5KMT9</accession>
<dbReference type="EMBL" id="KC503393">
    <property type="protein sequence ID" value="AGT02559.1"/>
    <property type="molecule type" value="Genomic_DNA"/>
</dbReference>